<evidence type="ECO:0000313" key="2">
    <source>
        <dbReference type="Proteomes" id="UP000324133"/>
    </source>
</evidence>
<organism evidence="1 2">
    <name type="scientific">Rufibacter hautae</name>
    <dbReference type="NCBI Taxonomy" id="2595005"/>
    <lineage>
        <taxon>Bacteria</taxon>
        <taxon>Pseudomonadati</taxon>
        <taxon>Bacteroidota</taxon>
        <taxon>Cytophagia</taxon>
        <taxon>Cytophagales</taxon>
        <taxon>Hymenobacteraceae</taxon>
        <taxon>Rufibacter</taxon>
    </lineage>
</organism>
<sequence length="83" mass="10033">MKRRMIPVLILILLGLAFRLWLGLYHHDEFAETHLFLKHRPIWKWIFYTPLGLSDLTMKDLSPEEQEEQRLFEEFFSSKGLSK</sequence>
<accession>A0A5B6TE10</accession>
<gene>
    <name evidence="1" type="ORF">FOA19_14240</name>
</gene>
<dbReference type="AlphaFoldDB" id="A0A5B6TE10"/>
<proteinExistence type="predicted"/>
<protein>
    <submittedName>
        <fullName evidence="1">Uncharacterized protein</fullName>
    </submittedName>
</protein>
<dbReference type="OrthoDB" id="1366541at2"/>
<keyword evidence="2" id="KW-1185">Reference proteome</keyword>
<evidence type="ECO:0000313" key="1">
    <source>
        <dbReference type="EMBL" id="KAA3438396.1"/>
    </source>
</evidence>
<reference evidence="1 2" key="1">
    <citation type="submission" date="2019-07" db="EMBL/GenBank/DDBJ databases">
        <title>Rufibacter sp. nov., isolated from lake sediment.</title>
        <authorList>
            <person name="Qu J.-H."/>
        </authorList>
    </citation>
    <scope>NUCLEOTIDE SEQUENCE [LARGE SCALE GENOMIC DNA]</scope>
    <source>
        <strain evidence="1 2">NBS58-1</strain>
    </source>
</reference>
<name>A0A5B6TE10_9BACT</name>
<dbReference type="Proteomes" id="UP000324133">
    <property type="component" value="Unassembled WGS sequence"/>
</dbReference>
<dbReference type="EMBL" id="VKKY01000002">
    <property type="protein sequence ID" value="KAA3438396.1"/>
    <property type="molecule type" value="Genomic_DNA"/>
</dbReference>
<comment type="caution">
    <text evidence="1">The sequence shown here is derived from an EMBL/GenBank/DDBJ whole genome shotgun (WGS) entry which is preliminary data.</text>
</comment>
<dbReference type="RefSeq" id="WP_149091454.1">
    <property type="nucleotide sequence ID" value="NZ_VKKY01000002.1"/>
</dbReference>